<comment type="caution">
    <text evidence="2">The sequence shown here is derived from an EMBL/GenBank/DDBJ whole genome shotgun (WGS) entry which is preliminary data.</text>
</comment>
<keyword evidence="1" id="KW-0732">Signal</keyword>
<sequence>MKTSALKQLCFLSLFMLSAFDSPITLTIKINGLKSNEGHILIQISDVNEKAINEVKQTINQHLCTIVINDLKPGTYSYKYFHDANDNQELDTNFIGMPKEGFGFSNNAKGTFGPPGFEKTVFTLETDTTHICTIEYL</sequence>
<dbReference type="Proteomes" id="UP000605676">
    <property type="component" value="Unassembled WGS sequence"/>
</dbReference>
<evidence type="ECO:0000313" key="3">
    <source>
        <dbReference type="Proteomes" id="UP000605676"/>
    </source>
</evidence>
<feature type="chain" id="PRO_5046856958" evidence="1">
    <location>
        <begin position="22"/>
        <end position="137"/>
    </location>
</feature>
<accession>A0ABS1HDL4</accession>
<dbReference type="InterPro" id="IPR018673">
    <property type="entry name" value="DUF2141"/>
</dbReference>
<keyword evidence="3" id="KW-1185">Reference proteome</keyword>
<evidence type="ECO:0000313" key="2">
    <source>
        <dbReference type="EMBL" id="MBK3515726.1"/>
    </source>
</evidence>
<dbReference type="RefSeq" id="WP_200462958.1">
    <property type="nucleotide sequence ID" value="NZ_JAENRR010000001.1"/>
</dbReference>
<protein>
    <submittedName>
        <fullName evidence="2">DUF2141 domain-containing protein</fullName>
    </submittedName>
</protein>
<name>A0ABS1HDL4_9BACT</name>
<organism evidence="2 3">
    <name type="scientific">Carboxylicivirga marina</name>
    <dbReference type="NCBI Taxonomy" id="2800988"/>
    <lineage>
        <taxon>Bacteria</taxon>
        <taxon>Pseudomonadati</taxon>
        <taxon>Bacteroidota</taxon>
        <taxon>Bacteroidia</taxon>
        <taxon>Marinilabiliales</taxon>
        <taxon>Marinilabiliaceae</taxon>
        <taxon>Carboxylicivirga</taxon>
    </lineage>
</organism>
<proteinExistence type="predicted"/>
<dbReference type="Pfam" id="PF09912">
    <property type="entry name" value="DUF2141"/>
    <property type="match status" value="1"/>
</dbReference>
<reference evidence="2 3" key="1">
    <citation type="submission" date="2021-01" db="EMBL/GenBank/DDBJ databases">
        <title>Carboxyliciviraga sp.nov., isolated from coastal sediments.</title>
        <authorList>
            <person name="Lu D."/>
            <person name="Zhang T."/>
        </authorList>
    </citation>
    <scope>NUCLEOTIDE SEQUENCE [LARGE SCALE GENOMIC DNA]</scope>
    <source>
        <strain evidence="2 3">N1Y132</strain>
    </source>
</reference>
<evidence type="ECO:0000256" key="1">
    <source>
        <dbReference type="SAM" id="SignalP"/>
    </source>
</evidence>
<dbReference type="EMBL" id="JAENRR010000001">
    <property type="protein sequence ID" value="MBK3515726.1"/>
    <property type="molecule type" value="Genomic_DNA"/>
</dbReference>
<feature type="signal peptide" evidence="1">
    <location>
        <begin position="1"/>
        <end position="21"/>
    </location>
</feature>
<gene>
    <name evidence="2" type="ORF">JIV24_00140</name>
</gene>